<dbReference type="InterPro" id="IPR023155">
    <property type="entry name" value="Cyt_c-552/4"/>
</dbReference>
<dbReference type="InterPro" id="IPR019734">
    <property type="entry name" value="TPR_rpt"/>
</dbReference>
<dbReference type="Proteomes" id="UP000265745">
    <property type="component" value="Unassembled WGS sequence"/>
</dbReference>
<evidence type="ECO:0000256" key="2">
    <source>
        <dbReference type="PROSITE-ProRule" id="PRU00339"/>
    </source>
</evidence>
<name>A0A396RXI2_9PSED</name>
<dbReference type="OrthoDB" id="9814800at2"/>
<proteinExistence type="predicted"/>
<keyword evidence="2" id="KW-0802">TPR repeat</keyword>
<dbReference type="SUPFAM" id="SSF48452">
    <property type="entry name" value="TPR-like"/>
    <property type="match status" value="1"/>
</dbReference>
<evidence type="ECO:0000256" key="1">
    <source>
        <dbReference type="ARBA" id="ARBA00022729"/>
    </source>
</evidence>
<keyword evidence="6" id="KW-1185">Reference proteome</keyword>
<evidence type="ECO:0000259" key="3">
    <source>
        <dbReference type="Pfam" id="PF09699"/>
    </source>
</evidence>
<dbReference type="InterPro" id="IPR036280">
    <property type="entry name" value="Multihaem_cyt_sf"/>
</dbReference>
<dbReference type="SMART" id="SM00028">
    <property type="entry name" value="TPR"/>
    <property type="match status" value="2"/>
</dbReference>
<feature type="domain" description="Cytochrome c-552/4" evidence="4">
    <location>
        <begin position="60"/>
        <end position="85"/>
    </location>
</feature>
<feature type="repeat" description="TPR" evidence="2">
    <location>
        <begin position="664"/>
        <end position="697"/>
    </location>
</feature>
<dbReference type="Gene3D" id="1.25.40.10">
    <property type="entry name" value="Tetratricopeptide repeat domain"/>
    <property type="match status" value="2"/>
</dbReference>
<dbReference type="Pfam" id="PF09699">
    <property type="entry name" value="Paired_CXXCH_1"/>
    <property type="match status" value="1"/>
</dbReference>
<sequence length="781" mass="86897">MAHSSWSRSLAPMLALLLLGLAIAGWWWTQSPRSPVTVSQPESVLASPAPLTAEFVGSQTCAGCHTKQHSAWQASQHAHAMAHASVETVLGDFNDQHFDYAGVRSRFSQRDGRFFVNTDGPDGSLSEFEVLYTFGLEPLQQYLVDLGAGRLQALSIAWDTRPAEQGGQRWFHIYPDEAISHADPLHWTRPSQNWNFMCADCHVTDFRKQYDTQSDSFASTWAELGVGCEACHGPGSAHLTWAAGELEHQDQGLLRQFSERRDMHWLYELERVTARRSVAPGERTEQAVCAQCHSMRSQVTEGFQHGGALLDHYRPELLRDPLYHADGQQREEVFISASFAQSRMHAAGVTCSDCHEPHSQRLRADGNALCATCHSPRHFDQPSHHFHSPGSPGAQCVNCHMPQTTYMVIDPRRDHQLSVPRPDLTLALGTPNACSGCHSDQTPDWAAQHIENWFPSGQWRQAHFASAFAAADAGDPAAQTDLQALVRDPALAPVVRASAARRLLPGIDPQAWALLAEQLRSDDPLLRQGALEAFENAPQEPRQQWLPALLDDPQRSLRASAARLLADVSLPAARQPAFTRALAEYEAELGLHADRADYLNQFGLLRLRQGRAGEAEQYWDQALRRDPQHSASRLNLADLLRAQGRELAVDRLLRDGLLAQPQEGLLHYALGLSLVRQQRSDEAIAALRQAYRLRPEDPRMGYVLAVALEPQRPEEALSLLAQASERHPFDRNLLWAGASFSVRHQQLAAARDYAERLLALEPEHPGARQLLRQLPALDSGR</sequence>
<dbReference type="Pfam" id="PF13435">
    <property type="entry name" value="Cytochrome_C554"/>
    <property type="match status" value="2"/>
</dbReference>
<dbReference type="EMBL" id="QJSA01000007">
    <property type="protein sequence ID" value="RHW21324.1"/>
    <property type="molecule type" value="Genomic_DNA"/>
</dbReference>
<protein>
    <recommendedName>
        <fullName evidence="7">Tetratricopeptide repeat protein</fullName>
    </recommendedName>
</protein>
<feature type="domain" description="Cytochrome c-552/4" evidence="4">
    <location>
        <begin position="195"/>
        <end position="233"/>
    </location>
</feature>
<dbReference type="GO" id="GO:0016491">
    <property type="term" value="F:oxidoreductase activity"/>
    <property type="evidence" value="ECO:0007669"/>
    <property type="project" value="TreeGrafter"/>
</dbReference>
<dbReference type="SUPFAM" id="SSF48371">
    <property type="entry name" value="ARM repeat"/>
    <property type="match status" value="1"/>
</dbReference>
<dbReference type="Pfam" id="PF13432">
    <property type="entry name" value="TPR_16"/>
    <property type="match status" value="2"/>
</dbReference>
<evidence type="ECO:0000259" key="4">
    <source>
        <dbReference type="Pfam" id="PF13435"/>
    </source>
</evidence>
<evidence type="ECO:0000313" key="6">
    <source>
        <dbReference type="Proteomes" id="UP000265745"/>
    </source>
</evidence>
<dbReference type="Gene3D" id="1.10.1130.10">
    <property type="entry name" value="Flavocytochrome C3, Chain A"/>
    <property type="match status" value="1"/>
</dbReference>
<dbReference type="PANTHER" id="PTHR35038:SF8">
    <property type="entry name" value="C-TYPE POLYHEME CYTOCHROME OMCC"/>
    <property type="match status" value="1"/>
</dbReference>
<dbReference type="PANTHER" id="PTHR35038">
    <property type="entry name" value="DISSIMILATORY SULFITE REDUCTASE SIRA"/>
    <property type="match status" value="1"/>
</dbReference>
<evidence type="ECO:0008006" key="7">
    <source>
        <dbReference type="Google" id="ProtNLM"/>
    </source>
</evidence>
<dbReference type="RefSeq" id="WP_119701326.1">
    <property type="nucleotide sequence ID" value="NZ_QJSA01000007.1"/>
</dbReference>
<evidence type="ECO:0000313" key="5">
    <source>
        <dbReference type="EMBL" id="RHW21324.1"/>
    </source>
</evidence>
<feature type="domain" description="Doubled CXXCH motif" evidence="3">
    <location>
        <begin position="350"/>
        <end position="376"/>
    </location>
</feature>
<dbReference type="SUPFAM" id="SSF48695">
    <property type="entry name" value="Multiheme cytochromes"/>
    <property type="match status" value="1"/>
</dbReference>
<dbReference type="InterPro" id="IPR011990">
    <property type="entry name" value="TPR-like_helical_dom_sf"/>
</dbReference>
<accession>A0A396RXI2</accession>
<gene>
    <name evidence="5" type="ORF">C2846_09395</name>
</gene>
<keyword evidence="1" id="KW-0732">Signal</keyword>
<feature type="repeat" description="TPR" evidence="2">
    <location>
        <begin position="596"/>
        <end position="629"/>
    </location>
</feature>
<organism evidence="5 6">
    <name type="scientific">Pseudomonas jilinensis</name>
    <dbReference type="NCBI Taxonomy" id="2078689"/>
    <lineage>
        <taxon>Bacteria</taxon>
        <taxon>Pseudomonadati</taxon>
        <taxon>Pseudomonadota</taxon>
        <taxon>Gammaproteobacteria</taxon>
        <taxon>Pseudomonadales</taxon>
        <taxon>Pseudomonadaceae</taxon>
        <taxon>Pseudomonas</taxon>
    </lineage>
</organism>
<reference evidence="5 6" key="1">
    <citation type="submission" date="2018-06" db="EMBL/GenBank/DDBJ databases">
        <title>Pseudomonas jilinensis sp. nov., isolated from the production water of Jilin Oilfield in China.</title>
        <authorList>
            <person name="Wang J."/>
        </authorList>
    </citation>
    <scope>NUCLEOTIDE SEQUENCE [LARGE SCALE GENOMIC DNA]</scope>
    <source>
        <strain evidence="5 6">JS15-10A1</strain>
    </source>
</reference>
<dbReference type="InterPro" id="IPR010177">
    <property type="entry name" value="Paired_CXXCH_1"/>
</dbReference>
<dbReference type="PROSITE" id="PS50005">
    <property type="entry name" value="TPR"/>
    <property type="match status" value="2"/>
</dbReference>
<dbReference type="InterPro" id="IPR051829">
    <property type="entry name" value="Multiheme_Cytochr_ET"/>
</dbReference>
<dbReference type="InterPro" id="IPR016024">
    <property type="entry name" value="ARM-type_fold"/>
</dbReference>
<dbReference type="AlphaFoldDB" id="A0A396RXI2"/>
<comment type="caution">
    <text evidence="5">The sequence shown here is derived from an EMBL/GenBank/DDBJ whole genome shotgun (WGS) entry which is preliminary data.</text>
</comment>